<evidence type="ECO:0000313" key="2">
    <source>
        <dbReference type="Proteomes" id="UP000646523"/>
    </source>
</evidence>
<organism evidence="1 2">
    <name type="scientific">Nonomuraea cavernae</name>
    <dbReference type="NCBI Taxonomy" id="2045107"/>
    <lineage>
        <taxon>Bacteria</taxon>
        <taxon>Bacillati</taxon>
        <taxon>Actinomycetota</taxon>
        <taxon>Actinomycetes</taxon>
        <taxon>Streptosporangiales</taxon>
        <taxon>Streptosporangiaceae</taxon>
        <taxon>Nonomuraea</taxon>
    </lineage>
</organism>
<gene>
    <name evidence="1" type="ORF">GCM10012289_77710</name>
</gene>
<reference evidence="1" key="1">
    <citation type="journal article" date="2014" name="Int. J. Syst. Evol. Microbiol.">
        <title>Complete genome sequence of Corynebacterium casei LMG S-19264T (=DSM 44701T), isolated from a smear-ripened cheese.</title>
        <authorList>
            <consortium name="US DOE Joint Genome Institute (JGI-PGF)"/>
            <person name="Walter F."/>
            <person name="Albersmeier A."/>
            <person name="Kalinowski J."/>
            <person name="Ruckert C."/>
        </authorList>
    </citation>
    <scope>NUCLEOTIDE SEQUENCE</scope>
    <source>
        <strain evidence="1">CGMCC 4.7368</strain>
    </source>
</reference>
<comment type="caution">
    <text evidence="1">The sequence shown here is derived from an EMBL/GenBank/DDBJ whole genome shotgun (WGS) entry which is preliminary data.</text>
</comment>
<dbReference type="Proteomes" id="UP000646523">
    <property type="component" value="Unassembled WGS sequence"/>
</dbReference>
<name>A0A917ZJA0_9ACTN</name>
<protein>
    <submittedName>
        <fullName evidence="1">Uncharacterized protein</fullName>
    </submittedName>
</protein>
<accession>A0A917ZJA0</accession>
<reference evidence="1" key="2">
    <citation type="submission" date="2020-09" db="EMBL/GenBank/DDBJ databases">
        <authorList>
            <person name="Sun Q."/>
            <person name="Zhou Y."/>
        </authorList>
    </citation>
    <scope>NUCLEOTIDE SEQUENCE</scope>
    <source>
        <strain evidence="1">CGMCC 4.7368</strain>
    </source>
</reference>
<evidence type="ECO:0000313" key="1">
    <source>
        <dbReference type="EMBL" id="GGO83701.1"/>
    </source>
</evidence>
<keyword evidence="2" id="KW-1185">Reference proteome</keyword>
<dbReference type="EMBL" id="BMNH01000059">
    <property type="protein sequence ID" value="GGO83701.1"/>
    <property type="molecule type" value="Genomic_DNA"/>
</dbReference>
<dbReference type="RefSeq" id="WP_189129254.1">
    <property type="nucleotide sequence ID" value="NZ_BMNH01000059.1"/>
</dbReference>
<dbReference type="AlphaFoldDB" id="A0A917ZJA0"/>
<proteinExistence type="predicted"/>
<sequence length="166" mass="18280">MTMLVHITAAKNTRSVRRGGIRAVSSAHGGPSGVYCLPVLPSYQITHQWVRELRRGGQRTLVAVYFRVPDDEPVEVGHYGRVPRQMTSTEAAALIAAQQDARGYQFFIPRPVAAGEIHRIRSVNQVTGWRYMPDAHGRPPCACPVCNPAGQYGAAKIRRSFGDPDD</sequence>